<evidence type="ECO:0000256" key="7">
    <source>
        <dbReference type="ARBA" id="ARBA00023204"/>
    </source>
</evidence>
<dbReference type="RefSeq" id="WP_090262054.1">
    <property type="nucleotide sequence ID" value="NZ_FNDS01000003.1"/>
</dbReference>
<dbReference type="Gene3D" id="3.30.160.70">
    <property type="entry name" value="Methylated DNA-protein cysteine methyltransferase domain"/>
    <property type="match status" value="1"/>
</dbReference>
<keyword evidence="7 9" id="KW-0234">DNA repair</keyword>
<evidence type="ECO:0000256" key="6">
    <source>
        <dbReference type="ARBA" id="ARBA00022763"/>
    </source>
</evidence>
<gene>
    <name evidence="12" type="ORF">SAMN05216272_10354</name>
</gene>
<dbReference type="InterPro" id="IPR014048">
    <property type="entry name" value="MethylDNA_cys_MeTrfase_DNA-bd"/>
</dbReference>
<dbReference type="PANTHER" id="PTHR10815:SF5">
    <property type="entry name" value="METHYLATED-DNA--PROTEIN-CYSTEINE METHYLTRANSFERASE"/>
    <property type="match status" value="1"/>
</dbReference>
<name>A0A1G8F6T3_9PSED</name>
<dbReference type="OrthoDB" id="9802228at2"/>
<comment type="similarity">
    <text evidence="2 9">Belongs to the MGMT family.</text>
</comment>
<comment type="catalytic activity">
    <reaction evidence="1 9">
        <text>a 4-O-methyl-thymidine in DNA + L-cysteinyl-[protein] = a thymidine in DNA + S-methyl-L-cysteinyl-[protein]</text>
        <dbReference type="Rhea" id="RHEA:53428"/>
        <dbReference type="Rhea" id="RHEA-COMP:10131"/>
        <dbReference type="Rhea" id="RHEA-COMP:10132"/>
        <dbReference type="Rhea" id="RHEA-COMP:13555"/>
        <dbReference type="Rhea" id="RHEA-COMP:13556"/>
        <dbReference type="ChEBI" id="CHEBI:29950"/>
        <dbReference type="ChEBI" id="CHEBI:82612"/>
        <dbReference type="ChEBI" id="CHEBI:137386"/>
        <dbReference type="ChEBI" id="CHEBI:137387"/>
        <dbReference type="EC" id="2.1.1.63"/>
    </reaction>
</comment>
<dbReference type="GO" id="GO:0032259">
    <property type="term" value="P:methylation"/>
    <property type="evidence" value="ECO:0007669"/>
    <property type="project" value="UniProtKB-KW"/>
</dbReference>
<dbReference type="GO" id="GO:0005737">
    <property type="term" value="C:cytoplasm"/>
    <property type="evidence" value="ECO:0007669"/>
    <property type="project" value="UniProtKB-SubCell"/>
</dbReference>
<dbReference type="Pfam" id="PF01035">
    <property type="entry name" value="DNA_binding_1"/>
    <property type="match status" value="1"/>
</dbReference>
<dbReference type="SUPFAM" id="SSF53155">
    <property type="entry name" value="Methylated DNA-protein cysteine methyltransferase domain"/>
    <property type="match status" value="1"/>
</dbReference>
<dbReference type="InterPro" id="IPR036388">
    <property type="entry name" value="WH-like_DNA-bd_sf"/>
</dbReference>
<dbReference type="SUPFAM" id="SSF46767">
    <property type="entry name" value="Methylated DNA-protein cysteine methyltransferase, C-terminal domain"/>
    <property type="match status" value="1"/>
</dbReference>
<dbReference type="GO" id="GO:0006307">
    <property type="term" value="P:DNA alkylation repair"/>
    <property type="evidence" value="ECO:0007669"/>
    <property type="project" value="UniProtKB-UniRule"/>
</dbReference>
<dbReference type="CDD" id="cd06445">
    <property type="entry name" value="ATase"/>
    <property type="match status" value="1"/>
</dbReference>
<evidence type="ECO:0000256" key="2">
    <source>
        <dbReference type="ARBA" id="ARBA00008711"/>
    </source>
</evidence>
<dbReference type="EC" id="2.1.1.63" evidence="9"/>
<keyword evidence="5 9" id="KW-0808">Transferase</keyword>
<evidence type="ECO:0000256" key="8">
    <source>
        <dbReference type="ARBA" id="ARBA00049348"/>
    </source>
</evidence>
<dbReference type="FunFam" id="1.10.10.10:FF:000214">
    <property type="entry name" value="Methylated-DNA--protein-cysteine methyltransferase"/>
    <property type="match status" value="1"/>
</dbReference>
<evidence type="ECO:0000256" key="5">
    <source>
        <dbReference type="ARBA" id="ARBA00022679"/>
    </source>
</evidence>
<organism evidence="12 13">
    <name type="scientific">Pseudomonas panipatensis</name>
    <dbReference type="NCBI Taxonomy" id="428992"/>
    <lineage>
        <taxon>Bacteria</taxon>
        <taxon>Pseudomonadati</taxon>
        <taxon>Pseudomonadota</taxon>
        <taxon>Gammaproteobacteria</taxon>
        <taxon>Pseudomonadales</taxon>
        <taxon>Pseudomonadaceae</taxon>
        <taxon>Pseudomonas</taxon>
    </lineage>
</organism>
<reference evidence="13" key="1">
    <citation type="submission" date="2016-10" db="EMBL/GenBank/DDBJ databases">
        <authorList>
            <person name="Varghese N."/>
            <person name="Submissions S."/>
        </authorList>
    </citation>
    <scope>NUCLEOTIDE SEQUENCE [LARGE SCALE GENOMIC DNA]</scope>
    <source>
        <strain evidence="13">CCM 7469</strain>
    </source>
</reference>
<comment type="catalytic activity">
    <reaction evidence="8 9">
        <text>a 6-O-methyl-2'-deoxyguanosine in DNA + L-cysteinyl-[protein] = S-methyl-L-cysteinyl-[protein] + a 2'-deoxyguanosine in DNA</text>
        <dbReference type="Rhea" id="RHEA:24000"/>
        <dbReference type="Rhea" id="RHEA-COMP:10131"/>
        <dbReference type="Rhea" id="RHEA-COMP:10132"/>
        <dbReference type="Rhea" id="RHEA-COMP:11367"/>
        <dbReference type="Rhea" id="RHEA-COMP:11368"/>
        <dbReference type="ChEBI" id="CHEBI:29950"/>
        <dbReference type="ChEBI" id="CHEBI:82612"/>
        <dbReference type="ChEBI" id="CHEBI:85445"/>
        <dbReference type="ChEBI" id="CHEBI:85448"/>
        <dbReference type="EC" id="2.1.1.63"/>
    </reaction>
</comment>
<feature type="active site" description="Nucleophile; methyl group acceptor" evidence="9">
    <location>
        <position position="125"/>
    </location>
</feature>
<feature type="domain" description="Methylated-DNA-[protein]-cysteine S-methyltransferase DNA binding" evidence="10">
    <location>
        <begin position="74"/>
        <end position="154"/>
    </location>
</feature>
<comment type="subcellular location">
    <subcellularLocation>
        <location evidence="9">Cytoplasm</location>
    </subcellularLocation>
</comment>
<dbReference type="InterPro" id="IPR008332">
    <property type="entry name" value="MethylG_MeTrfase_N"/>
</dbReference>
<keyword evidence="3 9" id="KW-0963">Cytoplasm</keyword>
<dbReference type="Gene3D" id="1.10.10.10">
    <property type="entry name" value="Winged helix-like DNA-binding domain superfamily/Winged helix DNA-binding domain"/>
    <property type="match status" value="1"/>
</dbReference>
<dbReference type="AlphaFoldDB" id="A0A1G8F6T3"/>
<sequence>MYYRYHDSPLGRLLLAGDEQGLHLLHMDPADPGQLAPGWHQAAGQLDEAVRQLDAYFAGRRQRFDLRLAPQGTAFQREVWAALLEIPYGRTTCYAELAQRIGRPKAMRAVGAANGANPIAVIIPCHRVIGRDGSLTGYAGGLARKELLLRLEGALLGESGELDLAPR</sequence>
<keyword evidence="6 9" id="KW-0227">DNA damage</keyword>
<protein>
    <recommendedName>
        <fullName evidence="9">Methylated-DNA--protein-cysteine methyltransferase</fullName>
        <ecNumber evidence="9">2.1.1.63</ecNumber>
    </recommendedName>
    <alternativeName>
        <fullName evidence="9">6-O-methylguanine-DNA methyltransferase</fullName>
        <shortName evidence="9">MGMT</shortName>
    </alternativeName>
    <alternativeName>
        <fullName evidence="9">O-6-methylguanine-DNA-alkyltransferase</fullName>
    </alternativeName>
</protein>
<comment type="function">
    <text evidence="9">Involved in the cellular defense against the biological effects of O6-methylguanine (O6-MeG) and O4-methylthymine (O4-MeT) in DNA. Repairs the methylated nucleobase in DNA by stoichiometrically transferring the methyl group to a cysteine residue in the enzyme. This is a suicide reaction: the enzyme is irreversibly inactivated.</text>
</comment>
<evidence type="ECO:0000256" key="9">
    <source>
        <dbReference type="HAMAP-Rule" id="MF_00772"/>
    </source>
</evidence>
<proteinExistence type="inferred from homology"/>
<dbReference type="InterPro" id="IPR036217">
    <property type="entry name" value="MethylDNA_cys_MeTrfase_DNAb"/>
</dbReference>
<evidence type="ECO:0000256" key="1">
    <source>
        <dbReference type="ARBA" id="ARBA00001286"/>
    </source>
</evidence>
<dbReference type="GO" id="GO:0003908">
    <property type="term" value="F:methylated-DNA-[protein]-cysteine S-methyltransferase activity"/>
    <property type="evidence" value="ECO:0007669"/>
    <property type="project" value="UniProtKB-UniRule"/>
</dbReference>
<dbReference type="HAMAP" id="MF_00772">
    <property type="entry name" value="OGT"/>
    <property type="match status" value="1"/>
</dbReference>
<dbReference type="EMBL" id="FNDS01000003">
    <property type="protein sequence ID" value="SDH77807.1"/>
    <property type="molecule type" value="Genomic_DNA"/>
</dbReference>
<dbReference type="InterPro" id="IPR001497">
    <property type="entry name" value="MethylDNA_cys_MeTrfase_AS"/>
</dbReference>
<evidence type="ECO:0000313" key="12">
    <source>
        <dbReference type="EMBL" id="SDH77807.1"/>
    </source>
</evidence>
<evidence type="ECO:0000259" key="11">
    <source>
        <dbReference type="Pfam" id="PF02870"/>
    </source>
</evidence>
<dbReference type="NCBIfam" id="TIGR00589">
    <property type="entry name" value="ogt"/>
    <property type="match status" value="1"/>
</dbReference>
<keyword evidence="4 9" id="KW-0489">Methyltransferase</keyword>
<dbReference type="InterPro" id="IPR023546">
    <property type="entry name" value="MGMT"/>
</dbReference>
<dbReference type="STRING" id="428992.SAMN05216272_10354"/>
<dbReference type="Pfam" id="PF02870">
    <property type="entry name" value="Methyltransf_1N"/>
    <property type="match status" value="1"/>
</dbReference>
<dbReference type="PROSITE" id="PS00374">
    <property type="entry name" value="MGMT"/>
    <property type="match status" value="1"/>
</dbReference>
<evidence type="ECO:0000313" key="13">
    <source>
        <dbReference type="Proteomes" id="UP000199636"/>
    </source>
</evidence>
<dbReference type="PANTHER" id="PTHR10815">
    <property type="entry name" value="METHYLATED-DNA--PROTEIN-CYSTEINE METHYLTRANSFERASE"/>
    <property type="match status" value="1"/>
</dbReference>
<comment type="miscellaneous">
    <text evidence="9">This enzyme catalyzes only one turnover and therefore is not strictly catalytic. According to one definition, an enzyme is a biocatalyst that acts repeatedly and over many reaction cycles.</text>
</comment>
<dbReference type="InterPro" id="IPR036631">
    <property type="entry name" value="MGMT_N_sf"/>
</dbReference>
<dbReference type="Proteomes" id="UP000199636">
    <property type="component" value="Unassembled WGS sequence"/>
</dbReference>
<accession>A0A1G8F6T3</accession>
<evidence type="ECO:0000256" key="3">
    <source>
        <dbReference type="ARBA" id="ARBA00022490"/>
    </source>
</evidence>
<feature type="domain" description="Methylguanine DNA methyltransferase ribonuclease-like" evidence="11">
    <location>
        <begin position="1"/>
        <end position="69"/>
    </location>
</feature>
<evidence type="ECO:0000256" key="4">
    <source>
        <dbReference type="ARBA" id="ARBA00022603"/>
    </source>
</evidence>
<evidence type="ECO:0000259" key="10">
    <source>
        <dbReference type="Pfam" id="PF01035"/>
    </source>
</evidence>
<keyword evidence="13" id="KW-1185">Reference proteome</keyword>